<keyword evidence="18" id="KW-0961">Cell wall biogenesis/degradation</keyword>
<dbReference type="PROSITE" id="PS51677">
    <property type="entry name" value="NODB"/>
    <property type="match status" value="1"/>
</dbReference>
<keyword evidence="7" id="KW-0964">Secreted</keyword>
<evidence type="ECO:0000256" key="11">
    <source>
        <dbReference type="ARBA" id="ARBA00022801"/>
    </source>
</evidence>
<comment type="caution">
    <text evidence="25">The sequence shown here is derived from an EMBL/GenBank/DDBJ whole genome shotgun (WGS) entry which is preliminary data.</text>
</comment>
<comment type="similarity">
    <text evidence="4">Belongs to the polysaccharide deacetylase family.</text>
</comment>
<gene>
    <name evidence="25" type="ORF">M231_01113</name>
</gene>
<keyword evidence="6" id="KW-0134">Cell wall</keyword>
<dbReference type="VEuPathDB" id="FungiDB:TREMEDRAFT_24542"/>
<evidence type="ECO:0000256" key="4">
    <source>
        <dbReference type="ARBA" id="ARBA00010973"/>
    </source>
</evidence>
<dbReference type="OrthoDB" id="407355at2759"/>
<evidence type="ECO:0000259" key="24">
    <source>
        <dbReference type="PROSITE" id="PS51677"/>
    </source>
</evidence>
<dbReference type="Gene3D" id="3.20.20.370">
    <property type="entry name" value="Glycoside hydrolase/deacetylase"/>
    <property type="match status" value="1"/>
</dbReference>
<dbReference type="GO" id="GO:0071555">
    <property type="term" value="P:cell wall organization"/>
    <property type="evidence" value="ECO:0007669"/>
    <property type="project" value="UniProtKB-KW"/>
</dbReference>
<comment type="subcellular location">
    <subcellularLocation>
        <location evidence="3">Cell membrane</location>
        <topology evidence="3">Lipid-anchor</topology>
        <topology evidence="3">GPI-anchor</topology>
    </subcellularLocation>
    <subcellularLocation>
        <location evidence="2">Secreted</location>
        <location evidence="2">Cell wall</location>
    </subcellularLocation>
</comment>
<feature type="signal peptide" evidence="23">
    <location>
        <begin position="1"/>
        <end position="20"/>
    </location>
</feature>
<evidence type="ECO:0000256" key="21">
    <source>
        <dbReference type="ARBA" id="ARBA00048494"/>
    </source>
</evidence>
<evidence type="ECO:0000256" key="14">
    <source>
        <dbReference type="ARBA" id="ARBA00023180"/>
    </source>
</evidence>
<keyword evidence="13" id="KW-0472">Membrane</keyword>
<dbReference type="Proteomes" id="UP000289152">
    <property type="component" value="Unassembled WGS sequence"/>
</dbReference>
<dbReference type="PANTHER" id="PTHR10587">
    <property type="entry name" value="GLYCOSYL TRANSFERASE-RELATED"/>
    <property type="match status" value="1"/>
</dbReference>
<feature type="compositionally biased region" description="Low complexity" evidence="22">
    <location>
        <begin position="395"/>
        <end position="418"/>
    </location>
</feature>
<accession>A0A4Q1BU41</accession>
<keyword evidence="26" id="KW-1185">Reference proteome</keyword>
<keyword evidence="14" id="KW-0325">Glycoprotein</keyword>
<dbReference type="InParanoid" id="A0A4Q1BU41"/>
<dbReference type="EC" id="3.5.1.41" evidence="20"/>
<dbReference type="GO" id="GO:0009272">
    <property type="term" value="P:fungal-type cell wall biogenesis"/>
    <property type="evidence" value="ECO:0007669"/>
    <property type="project" value="UniProtKB-ARBA"/>
</dbReference>
<feature type="chain" id="PRO_5020279112" description="chitin deacetylase" evidence="23">
    <location>
        <begin position="21"/>
        <end position="448"/>
    </location>
</feature>
<feature type="domain" description="NodB homology" evidence="24">
    <location>
        <begin position="159"/>
        <end position="350"/>
    </location>
</feature>
<evidence type="ECO:0000256" key="3">
    <source>
        <dbReference type="ARBA" id="ARBA00004609"/>
    </source>
</evidence>
<name>A0A4Q1BU41_TREME</name>
<dbReference type="Pfam" id="PF01522">
    <property type="entry name" value="Polysacc_deac_1"/>
    <property type="match status" value="1"/>
</dbReference>
<evidence type="ECO:0000256" key="2">
    <source>
        <dbReference type="ARBA" id="ARBA00004191"/>
    </source>
</evidence>
<dbReference type="GO" id="GO:0098552">
    <property type="term" value="C:side of membrane"/>
    <property type="evidence" value="ECO:0007669"/>
    <property type="project" value="UniProtKB-KW"/>
</dbReference>
<dbReference type="EMBL" id="SDIL01000007">
    <property type="protein sequence ID" value="RXK41614.1"/>
    <property type="molecule type" value="Genomic_DNA"/>
</dbReference>
<dbReference type="GO" id="GO:0004099">
    <property type="term" value="F:chitin deacetylase activity"/>
    <property type="evidence" value="ECO:0007669"/>
    <property type="project" value="UniProtKB-EC"/>
</dbReference>
<comment type="catalytic activity">
    <reaction evidence="21">
        <text>[(1-&gt;4)-N-acetyl-beta-D-glucosaminyl](n) + n H2O = chitosan + n acetate</text>
        <dbReference type="Rhea" id="RHEA:10464"/>
        <dbReference type="Rhea" id="RHEA-COMP:9593"/>
        <dbReference type="Rhea" id="RHEA-COMP:9597"/>
        <dbReference type="ChEBI" id="CHEBI:15377"/>
        <dbReference type="ChEBI" id="CHEBI:17029"/>
        <dbReference type="ChEBI" id="CHEBI:30089"/>
        <dbReference type="ChEBI" id="CHEBI:57704"/>
        <dbReference type="EC" id="3.5.1.41"/>
    </reaction>
    <physiologicalReaction direction="left-to-right" evidence="21">
        <dbReference type="Rhea" id="RHEA:10465"/>
    </physiologicalReaction>
</comment>
<evidence type="ECO:0000256" key="10">
    <source>
        <dbReference type="ARBA" id="ARBA00022729"/>
    </source>
</evidence>
<sequence length="448" mass="48824">MSSLVNVLLILLHLSTSVRGHHGCGGGEIMRRNLGGKLIERTSPTDEASAAAIQDITQECTPYSYAPLLQLAPLYPTTWETASILPNDTDALALFQQISQTISSNPSFNLAPKGTPEGDFSAVQYNGTDVDCWWPWQGCTQPAPQTGLPDDITSVPEGETWGLGFDDGPNCSHNALYDFLLEQNQKATVFYIGSNVYDWPLQSMRAIKDGHHVCVHTWSHQYMTAFTNDVAFAELYYARQIIKDILGVTPLCWRPPYGNVDNRIRAIAEGLNLTTIIWSDDTNDWKVGDPTVNVTEADVNAAYQIVVKGATNGTYKSTGPVVLNHELNNFTMSEFIKEYPSMKSAFTHIVPMAAAMNWTHPYVEQNIVYPDFAAYIGGQTNVTIGPSITSSASASKTSTPGIQSGSASVSGGSNSTAGEKNKEGQGSGAIRFTINWNLLYLLLFAFVL</sequence>
<reference evidence="25 26" key="1">
    <citation type="submission" date="2016-06" db="EMBL/GenBank/DDBJ databases">
        <title>Evolution of pathogenesis and genome organization in the Tremellales.</title>
        <authorList>
            <person name="Cuomo C."/>
            <person name="Litvintseva A."/>
            <person name="Heitman J."/>
            <person name="Chen Y."/>
            <person name="Sun S."/>
            <person name="Springer D."/>
            <person name="Dromer F."/>
            <person name="Young S."/>
            <person name="Zeng Q."/>
            <person name="Chapman S."/>
            <person name="Gujja S."/>
            <person name="Saif S."/>
            <person name="Birren B."/>
        </authorList>
    </citation>
    <scope>NUCLEOTIDE SEQUENCE [LARGE SCALE GENOMIC DNA]</scope>
    <source>
        <strain evidence="25 26">ATCC 28783</strain>
    </source>
</reference>
<keyword evidence="16" id="KW-0170">Cobalt</keyword>
<evidence type="ECO:0000256" key="8">
    <source>
        <dbReference type="ARBA" id="ARBA00022622"/>
    </source>
</evidence>
<dbReference type="GO" id="GO:0006032">
    <property type="term" value="P:chitin catabolic process"/>
    <property type="evidence" value="ECO:0007669"/>
    <property type="project" value="UniProtKB-KW"/>
</dbReference>
<evidence type="ECO:0000256" key="15">
    <source>
        <dbReference type="ARBA" id="ARBA00023277"/>
    </source>
</evidence>
<evidence type="ECO:0000256" key="22">
    <source>
        <dbReference type="SAM" id="MobiDB-lite"/>
    </source>
</evidence>
<evidence type="ECO:0000313" key="26">
    <source>
        <dbReference type="Proteomes" id="UP000289152"/>
    </source>
</evidence>
<evidence type="ECO:0000256" key="18">
    <source>
        <dbReference type="ARBA" id="ARBA00023316"/>
    </source>
</evidence>
<evidence type="ECO:0000256" key="20">
    <source>
        <dbReference type="ARBA" id="ARBA00024056"/>
    </source>
</evidence>
<comment type="cofactor">
    <cofactor evidence="1">
        <name>Co(2+)</name>
        <dbReference type="ChEBI" id="CHEBI:48828"/>
    </cofactor>
</comment>
<dbReference type="GO" id="GO:0000272">
    <property type="term" value="P:polysaccharide catabolic process"/>
    <property type="evidence" value="ECO:0007669"/>
    <property type="project" value="UniProtKB-KW"/>
</dbReference>
<evidence type="ECO:0000256" key="23">
    <source>
        <dbReference type="SAM" id="SignalP"/>
    </source>
</evidence>
<keyword evidence="8" id="KW-0336">GPI-anchor</keyword>
<evidence type="ECO:0000256" key="12">
    <source>
        <dbReference type="ARBA" id="ARBA00023024"/>
    </source>
</evidence>
<evidence type="ECO:0000256" key="1">
    <source>
        <dbReference type="ARBA" id="ARBA00001941"/>
    </source>
</evidence>
<evidence type="ECO:0000256" key="16">
    <source>
        <dbReference type="ARBA" id="ARBA00023285"/>
    </source>
</evidence>
<dbReference type="AlphaFoldDB" id="A0A4Q1BU41"/>
<evidence type="ECO:0000256" key="7">
    <source>
        <dbReference type="ARBA" id="ARBA00022525"/>
    </source>
</evidence>
<protein>
    <recommendedName>
        <fullName evidence="20">chitin deacetylase</fullName>
        <ecNumber evidence="20">3.5.1.41</ecNumber>
    </recommendedName>
</protein>
<dbReference type="GO" id="GO:0005886">
    <property type="term" value="C:plasma membrane"/>
    <property type="evidence" value="ECO:0007669"/>
    <property type="project" value="UniProtKB-SubCell"/>
</dbReference>
<organism evidence="25 26">
    <name type="scientific">Tremella mesenterica</name>
    <name type="common">Jelly fungus</name>
    <dbReference type="NCBI Taxonomy" id="5217"/>
    <lineage>
        <taxon>Eukaryota</taxon>
        <taxon>Fungi</taxon>
        <taxon>Dikarya</taxon>
        <taxon>Basidiomycota</taxon>
        <taxon>Agaricomycotina</taxon>
        <taxon>Tremellomycetes</taxon>
        <taxon>Tremellales</taxon>
        <taxon>Tremellaceae</taxon>
        <taxon>Tremella</taxon>
    </lineage>
</organism>
<dbReference type="GO" id="GO:0046872">
    <property type="term" value="F:metal ion binding"/>
    <property type="evidence" value="ECO:0007669"/>
    <property type="project" value="UniProtKB-KW"/>
</dbReference>
<keyword evidence="12" id="KW-0146">Chitin degradation</keyword>
<dbReference type="STRING" id="5217.A0A4Q1BU41"/>
<keyword evidence="5" id="KW-1003">Cell membrane</keyword>
<keyword evidence="9" id="KW-0479">Metal-binding</keyword>
<keyword evidence="10 23" id="KW-0732">Signal</keyword>
<evidence type="ECO:0000256" key="5">
    <source>
        <dbReference type="ARBA" id="ARBA00022475"/>
    </source>
</evidence>
<keyword evidence="17" id="KW-0449">Lipoprotein</keyword>
<keyword evidence="19" id="KW-0624">Polysaccharide degradation</keyword>
<proteinExistence type="inferred from homology"/>
<evidence type="ECO:0000256" key="17">
    <source>
        <dbReference type="ARBA" id="ARBA00023288"/>
    </source>
</evidence>
<dbReference type="InterPro" id="IPR002509">
    <property type="entry name" value="NODB_dom"/>
</dbReference>
<evidence type="ECO:0000256" key="13">
    <source>
        <dbReference type="ARBA" id="ARBA00023136"/>
    </source>
</evidence>
<evidence type="ECO:0000256" key="19">
    <source>
        <dbReference type="ARBA" id="ARBA00023326"/>
    </source>
</evidence>
<dbReference type="SUPFAM" id="SSF88713">
    <property type="entry name" value="Glycoside hydrolase/deacetylase"/>
    <property type="match status" value="1"/>
</dbReference>
<dbReference type="FunFam" id="3.20.20.370:FF:000004">
    <property type="entry name" value="Related to Chitin deacetylase"/>
    <property type="match status" value="1"/>
</dbReference>
<dbReference type="InterPro" id="IPR050248">
    <property type="entry name" value="Polysacc_deacetylase_ArnD"/>
</dbReference>
<dbReference type="InterPro" id="IPR011330">
    <property type="entry name" value="Glyco_hydro/deAcase_b/a-brl"/>
</dbReference>
<dbReference type="PANTHER" id="PTHR10587:SF98">
    <property type="entry name" value="CHITIN DEACETYLASE"/>
    <property type="match status" value="1"/>
</dbReference>
<evidence type="ECO:0000256" key="6">
    <source>
        <dbReference type="ARBA" id="ARBA00022512"/>
    </source>
</evidence>
<keyword evidence="15" id="KW-0119">Carbohydrate metabolism</keyword>
<evidence type="ECO:0000313" key="25">
    <source>
        <dbReference type="EMBL" id="RXK41614.1"/>
    </source>
</evidence>
<feature type="region of interest" description="Disordered" evidence="22">
    <location>
        <begin position="395"/>
        <end position="425"/>
    </location>
</feature>
<evidence type="ECO:0000256" key="9">
    <source>
        <dbReference type="ARBA" id="ARBA00022723"/>
    </source>
</evidence>
<keyword evidence="11" id="KW-0378">Hydrolase</keyword>